<dbReference type="EC" id="2.7.1.107" evidence="4 21"/>
<evidence type="ECO:0000256" key="13">
    <source>
        <dbReference type="ARBA" id="ARBA00022777"/>
    </source>
</evidence>
<comment type="caution">
    <text evidence="22">The sequence shown here is derived from an EMBL/GenBank/DDBJ whole genome shotgun (WGS) entry which is preliminary data.</text>
</comment>
<evidence type="ECO:0000256" key="11">
    <source>
        <dbReference type="ARBA" id="ARBA00022723"/>
    </source>
</evidence>
<keyword evidence="17 21" id="KW-0443">Lipid metabolism</keyword>
<dbReference type="PROSITE" id="PS01069">
    <property type="entry name" value="DAGK_PROKAR"/>
    <property type="match status" value="1"/>
</dbReference>
<evidence type="ECO:0000256" key="8">
    <source>
        <dbReference type="ARBA" id="ARBA00022519"/>
    </source>
</evidence>
<evidence type="ECO:0000256" key="7">
    <source>
        <dbReference type="ARBA" id="ARBA00022516"/>
    </source>
</evidence>
<keyword evidence="16 21" id="KW-1133">Transmembrane helix</keyword>
<evidence type="ECO:0000256" key="19">
    <source>
        <dbReference type="ARBA" id="ARBA00023209"/>
    </source>
</evidence>
<organism evidence="22 23">
    <name type="scientific">Serratia aquatilis</name>
    <dbReference type="NCBI Taxonomy" id="1737515"/>
    <lineage>
        <taxon>Bacteria</taxon>
        <taxon>Pseudomonadati</taxon>
        <taxon>Pseudomonadota</taxon>
        <taxon>Gammaproteobacteria</taxon>
        <taxon>Enterobacterales</taxon>
        <taxon>Yersiniaceae</taxon>
        <taxon>Serratia</taxon>
    </lineage>
</organism>
<sequence>MANQATGLKRIVKAVGYSYKGLSAAWHNEAAFRQELVAAVLAIILASWLDVGAIARILLIGSVLLVMIVEILNSAIEAVVDRIGTDYHELSGRAKDMGSAAVSLAIILALFVWGSVLWLHFVGN</sequence>
<dbReference type="RefSeq" id="WP_380677270.1">
    <property type="nucleotide sequence ID" value="NZ_CP173186.1"/>
</dbReference>
<comment type="cofactor">
    <cofactor evidence="1">
        <name>Mg(2+)</name>
        <dbReference type="ChEBI" id="CHEBI:18420"/>
    </cofactor>
</comment>
<keyword evidence="6" id="KW-1003">Cell membrane</keyword>
<dbReference type="InterPro" id="IPR000829">
    <property type="entry name" value="DAGK"/>
</dbReference>
<evidence type="ECO:0000256" key="14">
    <source>
        <dbReference type="ARBA" id="ARBA00022840"/>
    </source>
</evidence>
<evidence type="ECO:0000256" key="15">
    <source>
        <dbReference type="ARBA" id="ARBA00022842"/>
    </source>
</evidence>
<dbReference type="InterPro" id="IPR033718">
    <property type="entry name" value="DAGK_prok"/>
</dbReference>
<dbReference type="Pfam" id="PF01219">
    <property type="entry name" value="DAGK_prokar"/>
    <property type="match status" value="1"/>
</dbReference>
<keyword evidence="9 21" id="KW-0808">Transferase</keyword>
<keyword evidence="11" id="KW-0479">Metal-binding</keyword>
<name>A0ABV6EGE8_9GAMM</name>
<protein>
    <recommendedName>
        <fullName evidence="5 21">Diacylglycerol kinase</fullName>
        <ecNumber evidence="4 21">2.7.1.107</ecNumber>
    </recommendedName>
</protein>
<dbReference type="EMBL" id="JBHLXG010000018">
    <property type="protein sequence ID" value="MFC0228056.1"/>
    <property type="molecule type" value="Genomic_DNA"/>
</dbReference>
<accession>A0ABV6EGE8</accession>
<dbReference type="GO" id="GO:0004143">
    <property type="term" value="F:ATP-dependent diacylglycerol kinase activity"/>
    <property type="evidence" value="ECO:0007669"/>
    <property type="project" value="UniProtKB-EC"/>
</dbReference>
<dbReference type="CDD" id="cd14264">
    <property type="entry name" value="DAGK_IM"/>
    <property type="match status" value="1"/>
</dbReference>
<keyword evidence="19" id="KW-0594">Phospholipid biosynthesis</keyword>
<keyword evidence="15" id="KW-0460">Magnesium</keyword>
<evidence type="ECO:0000256" key="3">
    <source>
        <dbReference type="ARBA" id="ARBA00005967"/>
    </source>
</evidence>
<comment type="function">
    <text evidence="21">Catalyzes the ATP-dependent phosphorylation of sn-l,2-diacylglycerol (DAG) to phosphatidic acid. Involved in the recycling of diacylglycerol produced as a by-product during membrane-derived oligosaccharide (MDO) biosynthesis.</text>
</comment>
<evidence type="ECO:0000256" key="9">
    <source>
        <dbReference type="ARBA" id="ARBA00022679"/>
    </source>
</evidence>
<gene>
    <name evidence="22" type="ORF">ACFFJ3_16415</name>
</gene>
<comment type="subcellular location">
    <subcellularLocation>
        <location evidence="2 21">Cell inner membrane</location>
        <topology evidence="2 21">Multi-pass membrane protein</topology>
    </subcellularLocation>
</comment>
<evidence type="ECO:0000256" key="12">
    <source>
        <dbReference type="ARBA" id="ARBA00022741"/>
    </source>
</evidence>
<comment type="catalytic activity">
    <reaction evidence="21">
        <text>a 1,2-diacyl-sn-glycerol + ATP = a 1,2-diacyl-sn-glycero-3-phosphate + ADP + H(+)</text>
        <dbReference type="Rhea" id="RHEA:10272"/>
        <dbReference type="ChEBI" id="CHEBI:15378"/>
        <dbReference type="ChEBI" id="CHEBI:17815"/>
        <dbReference type="ChEBI" id="CHEBI:30616"/>
        <dbReference type="ChEBI" id="CHEBI:58608"/>
        <dbReference type="ChEBI" id="CHEBI:456216"/>
        <dbReference type="EC" id="2.7.1.107"/>
    </reaction>
</comment>
<keyword evidence="23" id="KW-1185">Reference proteome</keyword>
<evidence type="ECO:0000256" key="16">
    <source>
        <dbReference type="ARBA" id="ARBA00022989"/>
    </source>
</evidence>
<dbReference type="PANTHER" id="PTHR34299:SF1">
    <property type="entry name" value="DIACYLGLYCEROL KINASE"/>
    <property type="match status" value="1"/>
</dbReference>
<feature type="transmembrane region" description="Helical" evidence="21">
    <location>
        <begin position="54"/>
        <end position="76"/>
    </location>
</feature>
<evidence type="ECO:0000313" key="22">
    <source>
        <dbReference type="EMBL" id="MFC0228056.1"/>
    </source>
</evidence>
<evidence type="ECO:0000313" key="23">
    <source>
        <dbReference type="Proteomes" id="UP001589792"/>
    </source>
</evidence>
<dbReference type="PANTHER" id="PTHR34299">
    <property type="entry name" value="DIACYLGLYCEROL KINASE"/>
    <property type="match status" value="1"/>
</dbReference>
<evidence type="ECO:0000256" key="17">
    <source>
        <dbReference type="ARBA" id="ARBA00023098"/>
    </source>
</evidence>
<reference evidence="22 23" key="1">
    <citation type="submission" date="2024-09" db="EMBL/GenBank/DDBJ databases">
        <authorList>
            <person name="Sun Q."/>
            <person name="Mori K."/>
        </authorList>
    </citation>
    <scope>NUCLEOTIDE SEQUENCE [LARGE SCALE GENOMIC DNA]</scope>
    <source>
        <strain evidence="22 23">CCM 8626</strain>
    </source>
</reference>
<evidence type="ECO:0000256" key="4">
    <source>
        <dbReference type="ARBA" id="ARBA00012133"/>
    </source>
</evidence>
<feature type="transmembrane region" description="Helical" evidence="21">
    <location>
        <begin position="30"/>
        <end position="48"/>
    </location>
</feature>
<keyword evidence="13 21" id="KW-0418">Kinase</keyword>
<evidence type="ECO:0000256" key="2">
    <source>
        <dbReference type="ARBA" id="ARBA00004429"/>
    </source>
</evidence>
<evidence type="ECO:0000256" key="21">
    <source>
        <dbReference type="RuleBase" id="RU363065"/>
    </source>
</evidence>
<evidence type="ECO:0000256" key="20">
    <source>
        <dbReference type="ARBA" id="ARBA00023264"/>
    </source>
</evidence>
<feature type="transmembrane region" description="Helical" evidence="21">
    <location>
        <begin position="97"/>
        <end position="121"/>
    </location>
</feature>
<evidence type="ECO:0000256" key="6">
    <source>
        <dbReference type="ARBA" id="ARBA00022475"/>
    </source>
</evidence>
<proteinExistence type="inferred from homology"/>
<evidence type="ECO:0000256" key="1">
    <source>
        <dbReference type="ARBA" id="ARBA00001946"/>
    </source>
</evidence>
<keyword evidence="8 21" id="KW-0997">Cell inner membrane</keyword>
<dbReference type="Proteomes" id="UP001589792">
    <property type="component" value="Unassembled WGS sequence"/>
</dbReference>
<evidence type="ECO:0000256" key="10">
    <source>
        <dbReference type="ARBA" id="ARBA00022692"/>
    </source>
</evidence>
<keyword evidence="12 21" id="KW-0547">Nucleotide-binding</keyword>
<keyword evidence="10 21" id="KW-0812">Transmembrane</keyword>
<comment type="similarity">
    <text evidence="3 21">Belongs to the bacterial diacylglycerol kinase family.</text>
</comment>
<keyword evidence="7" id="KW-0444">Lipid biosynthesis</keyword>
<keyword evidence="18 21" id="KW-0472">Membrane</keyword>
<keyword evidence="14 21" id="KW-0067">ATP-binding</keyword>
<dbReference type="InterPro" id="IPR036945">
    <property type="entry name" value="DAGK_sf"/>
</dbReference>
<evidence type="ECO:0000256" key="5">
    <source>
        <dbReference type="ARBA" id="ARBA00017575"/>
    </source>
</evidence>
<keyword evidence="20 21" id="KW-1208">Phospholipid metabolism</keyword>
<dbReference type="Gene3D" id="1.10.287.3610">
    <property type="match status" value="1"/>
</dbReference>
<evidence type="ECO:0000256" key="18">
    <source>
        <dbReference type="ARBA" id="ARBA00023136"/>
    </source>
</evidence>